<feature type="non-terminal residue" evidence="1">
    <location>
        <position position="1"/>
    </location>
</feature>
<organism evidence="1">
    <name type="scientific">marine metagenome</name>
    <dbReference type="NCBI Taxonomy" id="408172"/>
    <lineage>
        <taxon>unclassified sequences</taxon>
        <taxon>metagenomes</taxon>
        <taxon>ecological metagenomes</taxon>
    </lineage>
</organism>
<name>A0A382VBL4_9ZZZZ</name>
<accession>A0A382VBL4</accession>
<proteinExistence type="predicted"/>
<dbReference type="EMBL" id="UINC01150669">
    <property type="protein sequence ID" value="SVD43840.1"/>
    <property type="molecule type" value="Genomic_DNA"/>
</dbReference>
<reference evidence="1" key="1">
    <citation type="submission" date="2018-05" db="EMBL/GenBank/DDBJ databases">
        <authorList>
            <person name="Lanie J.A."/>
            <person name="Ng W.-L."/>
            <person name="Kazmierczak K.M."/>
            <person name="Andrzejewski T.M."/>
            <person name="Davidsen T.M."/>
            <person name="Wayne K.J."/>
            <person name="Tettelin H."/>
            <person name="Glass J.I."/>
            <person name="Rusch D."/>
            <person name="Podicherti R."/>
            <person name="Tsui H.-C.T."/>
            <person name="Winkler M.E."/>
        </authorList>
    </citation>
    <scope>NUCLEOTIDE SEQUENCE</scope>
</reference>
<dbReference type="AlphaFoldDB" id="A0A382VBL4"/>
<protein>
    <submittedName>
        <fullName evidence="1">Uncharacterized protein</fullName>
    </submittedName>
</protein>
<gene>
    <name evidence="1" type="ORF">METZ01_LOCUS396694</name>
</gene>
<sequence length="158" mass="18099">TKFEEVTPADPADAAATATTPQCLDGTYSIYKAFESWIQVLGVDTGEWSSDCNECYVKQKVRDHVVDMEFIPFDIEGRKINPLEATPENELEDNRQKIYDIRVVDARLTFRSKKEFFRTDKPRPVKGISNRIDTRIPDKYLRDSVVVTIHTRNIGDGI</sequence>
<evidence type="ECO:0000313" key="1">
    <source>
        <dbReference type="EMBL" id="SVD43840.1"/>
    </source>
</evidence>